<comment type="caution">
    <text evidence="2">The sequence shown here is derived from an EMBL/GenBank/DDBJ whole genome shotgun (WGS) entry which is preliminary data.</text>
</comment>
<accession>A0A0V0QP82</accession>
<organism evidence="2 3">
    <name type="scientific">Pseudocohnilembus persalinus</name>
    <name type="common">Ciliate</name>
    <dbReference type="NCBI Taxonomy" id="266149"/>
    <lineage>
        <taxon>Eukaryota</taxon>
        <taxon>Sar</taxon>
        <taxon>Alveolata</taxon>
        <taxon>Ciliophora</taxon>
        <taxon>Intramacronucleata</taxon>
        <taxon>Oligohymenophorea</taxon>
        <taxon>Scuticociliatia</taxon>
        <taxon>Philasterida</taxon>
        <taxon>Pseudocohnilembidae</taxon>
        <taxon>Pseudocohnilembus</taxon>
    </lineage>
</organism>
<evidence type="ECO:0000256" key="1">
    <source>
        <dbReference type="SAM" id="SignalP"/>
    </source>
</evidence>
<evidence type="ECO:0008006" key="4">
    <source>
        <dbReference type="Google" id="ProtNLM"/>
    </source>
</evidence>
<sequence>MKKNTSFIFFFTLLILHIQQIQSRSQNSVESCKDECKSETDCGTLCQYLYEEAIINENNYVQGDFCKDFKDSVGGIQFLEDSSFNDGDSTKFGFCLIEISEYVYQANTDVYEQQTKDYLECAGGCYGFSNLIYPQILSLFIIVLISLF</sequence>
<evidence type="ECO:0000313" key="3">
    <source>
        <dbReference type="Proteomes" id="UP000054937"/>
    </source>
</evidence>
<feature type="signal peptide" evidence="1">
    <location>
        <begin position="1"/>
        <end position="23"/>
    </location>
</feature>
<proteinExistence type="predicted"/>
<protein>
    <recommendedName>
        <fullName evidence="4">Transmembrane protein</fullName>
    </recommendedName>
</protein>
<name>A0A0V0QP82_PSEPJ</name>
<feature type="chain" id="PRO_5006867523" description="Transmembrane protein" evidence="1">
    <location>
        <begin position="24"/>
        <end position="148"/>
    </location>
</feature>
<keyword evidence="1" id="KW-0732">Signal</keyword>
<gene>
    <name evidence="2" type="ORF">PPERSA_08301</name>
</gene>
<evidence type="ECO:0000313" key="2">
    <source>
        <dbReference type="EMBL" id="KRX04086.1"/>
    </source>
</evidence>
<keyword evidence="3" id="KW-1185">Reference proteome</keyword>
<dbReference type="EMBL" id="LDAU01000121">
    <property type="protein sequence ID" value="KRX04086.1"/>
    <property type="molecule type" value="Genomic_DNA"/>
</dbReference>
<dbReference type="InParanoid" id="A0A0V0QP82"/>
<dbReference type="AlphaFoldDB" id="A0A0V0QP82"/>
<reference evidence="2 3" key="1">
    <citation type="journal article" date="2015" name="Sci. Rep.">
        <title>Genome of the facultative scuticociliatosis pathogen Pseudocohnilembus persalinus provides insight into its virulence through horizontal gene transfer.</title>
        <authorList>
            <person name="Xiong J."/>
            <person name="Wang G."/>
            <person name="Cheng J."/>
            <person name="Tian M."/>
            <person name="Pan X."/>
            <person name="Warren A."/>
            <person name="Jiang C."/>
            <person name="Yuan D."/>
            <person name="Miao W."/>
        </authorList>
    </citation>
    <scope>NUCLEOTIDE SEQUENCE [LARGE SCALE GENOMIC DNA]</scope>
    <source>
        <strain evidence="2">36N120E</strain>
    </source>
</reference>
<dbReference type="Proteomes" id="UP000054937">
    <property type="component" value="Unassembled WGS sequence"/>
</dbReference>